<reference evidence="3 4" key="1">
    <citation type="submission" date="2017-06" db="EMBL/GenBank/DDBJ databases">
        <title>Comparative genomic analysis of Ambrosia Fusariam Clade fungi.</title>
        <authorList>
            <person name="Stajich J.E."/>
            <person name="Carrillo J."/>
            <person name="Kijimoto T."/>
            <person name="Eskalen A."/>
            <person name="O'Donnell K."/>
            <person name="Kasson M."/>
        </authorList>
    </citation>
    <scope>NUCLEOTIDE SEQUENCE [LARGE SCALE GENOMIC DNA]</scope>
    <source>
        <strain evidence="3 4">NRRL62579</strain>
    </source>
</reference>
<keyword evidence="2" id="KW-0472">Membrane</keyword>
<comment type="caution">
    <text evidence="3">The sequence shown here is derived from an EMBL/GenBank/DDBJ whole genome shotgun (WGS) entry which is preliminary data.</text>
</comment>
<feature type="transmembrane region" description="Helical" evidence="2">
    <location>
        <begin position="68"/>
        <end position="89"/>
    </location>
</feature>
<proteinExistence type="predicted"/>
<evidence type="ECO:0000256" key="1">
    <source>
        <dbReference type="SAM" id="MobiDB-lite"/>
    </source>
</evidence>
<dbReference type="STRING" id="1325735.A0A428UF19"/>
<sequence>MTRHHTIWLRIRERPSQKPANSSPKDGAPPSPFKRPPEVLEPFISSLSEKHVYITHVDSKPADLKRKIFMVPVGMNIVVVLLFVLRMYWIVPWYWQLIMTGLGHDNETTLNTAESTWSEISWEIGRRAFTMMVDFILLIFVWPWPIEFVAGQARGNPCQWRWQVGFRAKEIYVRRSREWDQVIKDLFADEDSKKILFAYVQQATSPMLQEQKTGYLLMNGQWDLDWSRMILAHRMVDKKEIALDAFKSVVLVHHPDYGWMSYDPRGPTASSEDERRRQVFAFRDALVELGKEDLFYRWIEIVQYEATQPGGFGPEKQEAAAKRIRELFEAQNINFDELWRKSVGPIPS</sequence>
<gene>
    <name evidence="3" type="ORF">CEP52_002208</name>
</gene>
<name>A0A428UF19_9HYPO</name>
<evidence type="ECO:0000256" key="2">
    <source>
        <dbReference type="SAM" id="Phobius"/>
    </source>
</evidence>
<evidence type="ECO:0000313" key="3">
    <source>
        <dbReference type="EMBL" id="RSM12898.1"/>
    </source>
</evidence>
<evidence type="ECO:0000313" key="4">
    <source>
        <dbReference type="Proteomes" id="UP000287144"/>
    </source>
</evidence>
<protein>
    <submittedName>
        <fullName evidence="3">Uncharacterized protein</fullName>
    </submittedName>
</protein>
<dbReference type="EMBL" id="NKCK01000012">
    <property type="protein sequence ID" value="RSM12898.1"/>
    <property type="molecule type" value="Genomic_DNA"/>
</dbReference>
<keyword evidence="4" id="KW-1185">Reference proteome</keyword>
<feature type="region of interest" description="Disordered" evidence="1">
    <location>
        <begin position="14"/>
        <end position="35"/>
    </location>
</feature>
<keyword evidence="2" id="KW-1133">Transmembrane helix</keyword>
<organism evidence="3 4">
    <name type="scientific">Fusarium oligoseptatum</name>
    <dbReference type="NCBI Taxonomy" id="2604345"/>
    <lineage>
        <taxon>Eukaryota</taxon>
        <taxon>Fungi</taxon>
        <taxon>Dikarya</taxon>
        <taxon>Ascomycota</taxon>
        <taxon>Pezizomycotina</taxon>
        <taxon>Sordariomycetes</taxon>
        <taxon>Hypocreomycetidae</taxon>
        <taxon>Hypocreales</taxon>
        <taxon>Nectriaceae</taxon>
        <taxon>Fusarium</taxon>
        <taxon>Fusarium solani species complex</taxon>
    </lineage>
</organism>
<keyword evidence="2" id="KW-0812">Transmembrane</keyword>
<accession>A0A428UF19</accession>
<dbReference type="AlphaFoldDB" id="A0A428UF19"/>
<dbReference type="Proteomes" id="UP000287144">
    <property type="component" value="Unassembled WGS sequence"/>
</dbReference>